<reference evidence="1" key="2">
    <citation type="submission" date="2020-02" db="EMBL/GenBank/DDBJ databases">
        <authorList>
            <person name="Gilchrist C.L.M."/>
            <person name="Chooi Y.-H."/>
        </authorList>
    </citation>
    <scope>NUCLEOTIDE SEQUENCE</scope>
    <source>
        <strain evidence="1">MST-FP2251</strain>
    </source>
</reference>
<reference evidence="1" key="1">
    <citation type="journal article" date="2019" name="Beilstein J. Org. Chem.">
        <title>Nanangenines: drimane sesquiterpenoids as the dominant metabolite cohort of a novel Australian fungus, Aspergillus nanangensis.</title>
        <authorList>
            <person name="Lacey H.J."/>
            <person name="Gilchrist C.L.M."/>
            <person name="Crombie A."/>
            <person name="Kalaitzis J.A."/>
            <person name="Vuong D."/>
            <person name="Rutledge P.J."/>
            <person name="Turner P."/>
            <person name="Pitt J.I."/>
            <person name="Lacey E."/>
            <person name="Chooi Y.H."/>
            <person name="Piggott A.M."/>
        </authorList>
    </citation>
    <scope>NUCLEOTIDE SEQUENCE</scope>
    <source>
        <strain evidence="1">MST-FP2251</strain>
    </source>
</reference>
<name>A0AAD4GPJ9_ASPNN</name>
<dbReference type="Proteomes" id="UP001194746">
    <property type="component" value="Unassembled WGS sequence"/>
</dbReference>
<gene>
    <name evidence="1" type="ORF">FE257_003506</name>
</gene>
<sequence>MWGTLQLLPNNHGRHTNVIGRRRGRLKCTQRGRATVWANTNVAGLEAPTRLLAAEKPHAGQLVVGWVTTSESWLL</sequence>
<proteinExistence type="predicted"/>
<comment type="caution">
    <text evidence="1">The sequence shown here is derived from an EMBL/GenBank/DDBJ whole genome shotgun (WGS) entry which is preliminary data.</text>
</comment>
<evidence type="ECO:0000313" key="1">
    <source>
        <dbReference type="EMBL" id="KAF9883423.1"/>
    </source>
</evidence>
<accession>A0AAD4GPJ9</accession>
<protein>
    <submittedName>
        <fullName evidence="1">Uncharacterized protein</fullName>
    </submittedName>
</protein>
<evidence type="ECO:0000313" key="2">
    <source>
        <dbReference type="Proteomes" id="UP001194746"/>
    </source>
</evidence>
<organism evidence="1 2">
    <name type="scientific">Aspergillus nanangensis</name>
    <dbReference type="NCBI Taxonomy" id="2582783"/>
    <lineage>
        <taxon>Eukaryota</taxon>
        <taxon>Fungi</taxon>
        <taxon>Dikarya</taxon>
        <taxon>Ascomycota</taxon>
        <taxon>Pezizomycotina</taxon>
        <taxon>Eurotiomycetes</taxon>
        <taxon>Eurotiomycetidae</taxon>
        <taxon>Eurotiales</taxon>
        <taxon>Aspergillaceae</taxon>
        <taxon>Aspergillus</taxon>
        <taxon>Aspergillus subgen. Circumdati</taxon>
    </lineage>
</organism>
<dbReference type="EMBL" id="VCAU01000166">
    <property type="protein sequence ID" value="KAF9883423.1"/>
    <property type="molecule type" value="Genomic_DNA"/>
</dbReference>
<keyword evidence="2" id="KW-1185">Reference proteome</keyword>
<dbReference type="AlphaFoldDB" id="A0AAD4GPJ9"/>